<dbReference type="Pfam" id="PF02803">
    <property type="entry name" value="Thiolase_C"/>
    <property type="match status" value="1"/>
</dbReference>
<dbReference type="Proteomes" id="UP000515240">
    <property type="component" value="Chromosome"/>
</dbReference>
<dbReference type="RefSeq" id="WP_182322162.1">
    <property type="nucleotide sequence ID" value="NZ_CP058554.1"/>
</dbReference>
<evidence type="ECO:0000256" key="1">
    <source>
        <dbReference type="ARBA" id="ARBA00010982"/>
    </source>
</evidence>
<organism evidence="7 8">
    <name type="scientific">Comamonas piscis</name>
    <dbReference type="NCBI Taxonomy" id="1562974"/>
    <lineage>
        <taxon>Bacteria</taxon>
        <taxon>Pseudomonadati</taxon>
        <taxon>Pseudomonadota</taxon>
        <taxon>Betaproteobacteria</taxon>
        <taxon>Burkholderiales</taxon>
        <taxon>Comamonadaceae</taxon>
        <taxon>Comamonas</taxon>
    </lineage>
</organism>
<keyword evidence="3 4" id="KW-0012">Acyltransferase</keyword>
<protein>
    <submittedName>
        <fullName evidence="7">Acetyl-CoA C-acyltransferase</fullName>
    </submittedName>
</protein>
<comment type="similarity">
    <text evidence="1 4">Belongs to the thiolase-like superfamily. Thiolase family.</text>
</comment>
<dbReference type="PANTHER" id="PTHR18919:SF107">
    <property type="entry name" value="ACETYL-COA ACETYLTRANSFERASE, CYTOSOLIC"/>
    <property type="match status" value="1"/>
</dbReference>
<dbReference type="InterPro" id="IPR002155">
    <property type="entry name" value="Thiolase"/>
</dbReference>
<sequence length="398" mass="40478">MPTPPVFIASYARSAVVPVGGAFKHLHTHEIAAPVLQGLLQRAGLPADAVDAVVLGNALGAGGNPARMLALAGQLPLHCAAYTVDTQCCAGLDAIALGASLVASGQAEVVVAGGAEAWSRAPIRATRPLHAGDSAVPYERPPFAPPPHKDPDLLLAAARYAASAGYSRAAQDGYAAASHARALASAAVLAREIIPVAGIVQDAFPRSLSQRQLDRMPVIAQTDADIADEARRDHAVSTVAISPKADAAALVLLVSEAACRRWGLQPSAQWLGHQSLGGSPAMPLVLALDAAQALLQRQGMDWSQLATIELHDAFAVQGLQWQALLQSQGMDASLLNRHGGGIARGHPIGASAAVALVRVLADLQQATTGTSAALGLAAVAGAGGLGSAALVCQTALLY</sequence>
<dbReference type="EMBL" id="CP058554">
    <property type="protein sequence ID" value="QMV73448.1"/>
    <property type="molecule type" value="Genomic_DNA"/>
</dbReference>
<reference evidence="7 8" key="1">
    <citation type="journal article" date="2020" name="G3 (Bethesda)">
        <title>CeMbio - The Caenorhabditis elegans Microbiome Resource.</title>
        <authorList>
            <person name="Dirksen P."/>
            <person name="Assie A."/>
            <person name="Zimmermann J."/>
            <person name="Zhang F."/>
            <person name="Tietje A.M."/>
            <person name="Marsh S.A."/>
            <person name="Felix M.A."/>
            <person name="Shapira M."/>
            <person name="Kaleta C."/>
            <person name="Schulenburg H."/>
            <person name="Samuel B."/>
        </authorList>
    </citation>
    <scope>NUCLEOTIDE SEQUENCE [LARGE SCALE GENOMIC DNA]</scope>
    <source>
        <strain evidence="7 8">BIGb0172</strain>
    </source>
</reference>
<keyword evidence="8" id="KW-1185">Reference proteome</keyword>
<feature type="domain" description="Thiolase N-terminal" evidence="5">
    <location>
        <begin position="6"/>
        <end position="256"/>
    </location>
</feature>
<evidence type="ECO:0000256" key="2">
    <source>
        <dbReference type="ARBA" id="ARBA00022679"/>
    </source>
</evidence>
<keyword evidence="2 4" id="KW-0808">Transferase</keyword>
<dbReference type="Pfam" id="PF00108">
    <property type="entry name" value="Thiolase_N"/>
    <property type="match status" value="1"/>
</dbReference>
<gene>
    <name evidence="7" type="ORF">HS961_11765</name>
</gene>
<dbReference type="GO" id="GO:0003988">
    <property type="term" value="F:acetyl-CoA C-acyltransferase activity"/>
    <property type="evidence" value="ECO:0007669"/>
    <property type="project" value="UniProtKB-ARBA"/>
</dbReference>
<evidence type="ECO:0000259" key="6">
    <source>
        <dbReference type="Pfam" id="PF02803"/>
    </source>
</evidence>
<dbReference type="KEGG" id="cpis:HS961_11765"/>
<evidence type="ECO:0000313" key="8">
    <source>
        <dbReference type="Proteomes" id="UP000515240"/>
    </source>
</evidence>
<dbReference type="InterPro" id="IPR016039">
    <property type="entry name" value="Thiolase-like"/>
</dbReference>
<dbReference type="InterPro" id="IPR020617">
    <property type="entry name" value="Thiolase_C"/>
</dbReference>
<evidence type="ECO:0000256" key="4">
    <source>
        <dbReference type="RuleBase" id="RU003557"/>
    </source>
</evidence>
<dbReference type="InterPro" id="IPR020616">
    <property type="entry name" value="Thiolase_N"/>
</dbReference>
<dbReference type="AlphaFoldDB" id="A0A7G5EHH3"/>
<dbReference type="Gene3D" id="3.40.47.10">
    <property type="match status" value="1"/>
</dbReference>
<evidence type="ECO:0000259" key="5">
    <source>
        <dbReference type="Pfam" id="PF00108"/>
    </source>
</evidence>
<evidence type="ECO:0000256" key="3">
    <source>
        <dbReference type="ARBA" id="ARBA00023315"/>
    </source>
</evidence>
<dbReference type="SUPFAM" id="SSF53901">
    <property type="entry name" value="Thiolase-like"/>
    <property type="match status" value="2"/>
</dbReference>
<dbReference type="PANTHER" id="PTHR18919">
    <property type="entry name" value="ACETYL-COA C-ACYLTRANSFERASE"/>
    <property type="match status" value="1"/>
</dbReference>
<name>A0A7G5EHH3_9BURK</name>
<accession>A0A7G5EHH3</accession>
<evidence type="ECO:0000313" key="7">
    <source>
        <dbReference type="EMBL" id="QMV73448.1"/>
    </source>
</evidence>
<feature type="domain" description="Thiolase C-terminal" evidence="6">
    <location>
        <begin position="265"/>
        <end position="391"/>
    </location>
</feature>
<proteinExistence type="inferred from homology"/>
<dbReference type="PIRSF" id="PIRSF000429">
    <property type="entry name" value="Ac-CoA_Ac_transf"/>
    <property type="match status" value="1"/>
</dbReference>